<dbReference type="OMA" id="PHKGGSC"/>
<evidence type="ECO:0000313" key="1">
    <source>
        <dbReference type="EMBL" id="CCX07293.1"/>
    </source>
</evidence>
<dbReference type="PROSITE" id="PS51257">
    <property type="entry name" value="PROKAR_LIPOPROTEIN"/>
    <property type="match status" value="1"/>
</dbReference>
<organism evidence="1 2">
    <name type="scientific">Pyronema omphalodes (strain CBS 100304)</name>
    <name type="common">Pyronema confluens</name>
    <dbReference type="NCBI Taxonomy" id="1076935"/>
    <lineage>
        <taxon>Eukaryota</taxon>
        <taxon>Fungi</taxon>
        <taxon>Dikarya</taxon>
        <taxon>Ascomycota</taxon>
        <taxon>Pezizomycotina</taxon>
        <taxon>Pezizomycetes</taxon>
        <taxon>Pezizales</taxon>
        <taxon>Pyronemataceae</taxon>
        <taxon>Pyronema</taxon>
    </lineage>
</organism>
<name>U4L4R1_PYROM</name>
<sequence>MFADKKARETYVAGQEYTLEIAGGAVHGGGSCQLALSYDEGATFRVIKSIIGGCPLSAGGNYVNKFKVPKSVPAGDSVIFSWSWINFTGTQEFYQNCARVKIKNPAPVGNFKDDKAHPLMFVANIKVNGKLRMCVPDSSNGSGLWFMKYPEPGEQVEYGKNNGNGDAKSAKVTELVPCKAA</sequence>
<dbReference type="PANTHER" id="PTHR36182">
    <property type="entry name" value="PROTEIN, PUTATIVE (AFU_ORTHOLOGUE AFUA_6G10930)-RELATED"/>
    <property type="match status" value="1"/>
</dbReference>
<evidence type="ECO:0000313" key="2">
    <source>
        <dbReference type="Proteomes" id="UP000018144"/>
    </source>
</evidence>
<dbReference type="STRING" id="1076935.U4L4R1"/>
<keyword evidence="2" id="KW-1185">Reference proteome</keyword>
<reference evidence="1 2" key="1">
    <citation type="journal article" date="2013" name="PLoS Genet.">
        <title>The genome and development-dependent transcriptomes of Pyronema confluens: a window into fungal evolution.</title>
        <authorList>
            <person name="Traeger S."/>
            <person name="Altegoer F."/>
            <person name="Freitag M."/>
            <person name="Gabaldon T."/>
            <person name="Kempken F."/>
            <person name="Kumar A."/>
            <person name="Marcet-Houben M."/>
            <person name="Poggeler S."/>
            <person name="Stajich J.E."/>
            <person name="Nowrousian M."/>
        </authorList>
    </citation>
    <scope>NUCLEOTIDE SEQUENCE [LARGE SCALE GENOMIC DNA]</scope>
    <source>
        <strain evidence="2">CBS 100304</strain>
        <tissue evidence="1">Vegetative mycelium</tissue>
    </source>
</reference>
<dbReference type="PANTHER" id="PTHR36182:SF1">
    <property type="entry name" value="PROTEIN, PUTATIVE (AFU_ORTHOLOGUE AFUA_6G10930)-RELATED"/>
    <property type="match status" value="1"/>
</dbReference>
<dbReference type="AlphaFoldDB" id="U4L4R1"/>
<gene>
    <name evidence="1" type="ORF">PCON_06882</name>
</gene>
<protein>
    <recommendedName>
        <fullName evidence="3">Endoglucanase</fullName>
    </recommendedName>
</protein>
<evidence type="ECO:0008006" key="3">
    <source>
        <dbReference type="Google" id="ProtNLM"/>
    </source>
</evidence>
<dbReference type="OrthoDB" id="2342176at2759"/>
<dbReference type="Proteomes" id="UP000018144">
    <property type="component" value="Unassembled WGS sequence"/>
</dbReference>
<dbReference type="eggNOG" id="ENOG502RZYG">
    <property type="taxonomic scope" value="Eukaryota"/>
</dbReference>
<proteinExistence type="predicted"/>
<dbReference type="Gene3D" id="2.70.50.70">
    <property type="match status" value="1"/>
</dbReference>
<accession>U4L4R1</accession>
<dbReference type="EMBL" id="HF935349">
    <property type="protein sequence ID" value="CCX07293.1"/>
    <property type="molecule type" value="Genomic_DNA"/>
</dbReference>